<dbReference type="STRING" id="1798692.A3G00_03100"/>
<name>A0A1F6MVG4_9BACT</name>
<proteinExistence type="predicted"/>
<dbReference type="AlphaFoldDB" id="A0A1F6MVG4"/>
<comment type="caution">
    <text evidence="1">The sequence shown here is derived from an EMBL/GenBank/DDBJ whole genome shotgun (WGS) entry which is preliminary data.</text>
</comment>
<reference evidence="1 2" key="1">
    <citation type="journal article" date="2016" name="Nat. Commun.">
        <title>Thousands of microbial genomes shed light on interconnected biogeochemical processes in an aquifer system.</title>
        <authorList>
            <person name="Anantharaman K."/>
            <person name="Brown C.T."/>
            <person name="Hug L.A."/>
            <person name="Sharon I."/>
            <person name="Castelle C.J."/>
            <person name="Probst A.J."/>
            <person name="Thomas B.C."/>
            <person name="Singh A."/>
            <person name="Wilkins M.J."/>
            <person name="Karaoz U."/>
            <person name="Brodie E.L."/>
            <person name="Williams K.H."/>
            <person name="Hubbard S.S."/>
            <person name="Banfield J.F."/>
        </authorList>
    </citation>
    <scope>NUCLEOTIDE SEQUENCE [LARGE SCALE GENOMIC DNA]</scope>
</reference>
<gene>
    <name evidence="1" type="ORF">A3G00_03100</name>
</gene>
<organism evidence="1 2">
    <name type="scientific">Candidatus Magasanikbacteria bacterium RIFCSPLOWO2_12_FULL_43_12</name>
    <dbReference type="NCBI Taxonomy" id="1798692"/>
    <lineage>
        <taxon>Bacteria</taxon>
        <taxon>Candidatus Magasanikiibacteriota</taxon>
    </lineage>
</organism>
<sequence length="85" mass="9466">MANGNLVVCQKTKEAIVKIPLSAFRYLSRYSRGKKIVVEISTDDLKRVNAAKTIDEIINEARLDYALGDYSTHKTPKSLIAALRA</sequence>
<evidence type="ECO:0000313" key="2">
    <source>
        <dbReference type="Proteomes" id="UP000178347"/>
    </source>
</evidence>
<protein>
    <submittedName>
        <fullName evidence="1">Uncharacterized protein</fullName>
    </submittedName>
</protein>
<accession>A0A1F6MVG4</accession>
<evidence type="ECO:0000313" key="1">
    <source>
        <dbReference type="EMBL" id="OGH75706.1"/>
    </source>
</evidence>
<dbReference type="Proteomes" id="UP000178347">
    <property type="component" value="Unassembled WGS sequence"/>
</dbReference>
<dbReference type="EMBL" id="MFQN01000003">
    <property type="protein sequence ID" value="OGH75706.1"/>
    <property type="molecule type" value="Genomic_DNA"/>
</dbReference>